<sequence>MTFAYVSVTSSTWPRPTGYRPSDGPVAVWVTGVRMVTNRPEYDRWLWLEGLKMLPDGRHGDQTQILVRADRLAGDGPER</sequence>
<dbReference type="Proteomes" id="UP001595868">
    <property type="component" value="Unassembled WGS sequence"/>
</dbReference>
<protein>
    <submittedName>
        <fullName evidence="1">Uncharacterized protein</fullName>
    </submittedName>
</protein>
<name>A0ABV8KXD8_9ACTN</name>
<evidence type="ECO:0000313" key="1">
    <source>
        <dbReference type="EMBL" id="MFC4110552.1"/>
    </source>
</evidence>
<dbReference type="EMBL" id="JBHSBN010000045">
    <property type="protein sequence ID" value="MFC4110552.1"/>
    <property type="molecule type" value="Genomic_DNA"/>
</dbReference>
<accession>A0ABV8KXD8</accession>
<reference evidence="2" key="1">
    <citation type="journal article" date="2019" name="Int. J. Syst. Evol. Microbiol.">
        <title>The Global Catalogue of Microorganisms (GCM) 10K type strain sequencing project: providing services to taxonomists for standard genome sequencing and annotation.</title>
        <authorList>
            <consortium name="The Broad Institute Genomics Platform"/>
            <consortium name="The Broad Institute Genome Sequencing Center for Infectious Disease"/>
            <person name="Wu L."/>
            <person name="Ma J."/>
        </authorList>
    </citation>
    <scope>NUCLEOTIDE SEQUENCE [LARGE SCALE GENOMIC DNA]</scope>
    <source>
        <strain evidence="2">2902at01</strain>
    </source>
</reference>
<proteinExistence type="predicted"/>
<keyword evidence="2" id="KW-1185">Reference proteome</keyword>
<comment type="caution">
    <text evidence="1">The sequence shown here is derived from an EMBL/GenBank/DDBJ whole genome shotgun (WGS) entry which is preliminary data.</text>
</comment>
<evidence type="ECO:0000313" key="2">
    <source>
        <dbReference type="Proteomes" id="UP001595868"/>
    </source>
</evidence>
<dbReference type="RefSeq" id="WP_377553065.1">
    <property type="nucleotide sequence ID" value="NZ_JBHSBN010000045.1"/>
</dbReference>
<organism evidence="1 2">
    <name type="scientific">Micromonospora zhanjiangensis</name>
    <dbReference type="NCBI Taxonomy" id="1522057"/>
    <lineage>
        <taxon>Bacteria</taxon>
        <taxon>Bacillati</taxon>
        <taxon>Actinomycetota</taxon>
        <taxon>Actinomycetes</taxon>
        <taxon>Micromonosporales</taxon>
        <taxon>Micromonosporaceae</taxon>
        <taxon>Micromonospora</taxon>
    </lineage>
</organism>
<gene>
    <name evidence="1" type="ORF">ACFOX0_32115</name>
</gene>